<dbReference type="VEuPathDB" id="ToxoDB:CSUI_008314"/>
<feature type="transmembrane region" description="Helical" evidence="1">
    <location>
        <begin position="41"/>
        <end position="63"/>
    </location>
</feature>
<dbReference type="InterPro" id="IPR011009">
    <property type="entry name" value="Kinase-like_dom_sf"/>
</dbReference>
<feature type="domain" description="Protein kinase" evidence="2">
    <location>
        <begin position="1"/>
        <end position="105"/>
    </location>
</feature>
<organism evidence="3 4">
    <name type="scientific">Cystoisospora suis</name>
    <dbReference type="NCBI Taxonomy" id="483139"/>
    <lineage>
        <taxon>Eukaryota</taxon>
        <taxon>Sar</taxon>
        <taxon>Alveolata</taxon>
        <taxon>Apicomplexa</taxon>
        <taxon>Conoidasida</taxon>
        <taxon>Coccidia</taxon>
        <taxon>Eucoccidiorida</taxon>
        <taxon>Eimeriorina</taxon>
        <taxon>Sarcocystidae</taxon>
        <taxon>Cystoisospora</taxon>
    </lineage>
</organism>
<dbReference type="Pfam" id="PF00069">
    <property type="entry name" value="Pkinase"/>
    <property type="match status" value="1"/>
</dbReference>
<keyword evidence="1" id="KW-1133">Transmembrane helix</keyword>
<dbReference type="EMBL" id="MIGC01004613">
    <property type="protein sequence ID" value="PHJ17862.1"/>
    <property type="molecule type" value="Genomic_DNA"/>
</dbReference>
<gene>
    <name evidence="3" type="ORF">CSUI_008314</name>
</gene>
<feature type="transmembrane region" description="Helical" evidence="1">
    <location>
        <begin position="75"/>
        <end position="99"/>
    </location>
</feature>
<dbReference type="RefSeq" id="XP_067919576.1">
    <property type="nucleotide sequence ID" value="XM_068068448.1"/>
</dbReference>
<dbReference type="GO" id="GO:0004672">
    <property type="term" value="F:protein kinase activity"/>
    <property type="evidence" value="ECO:0007669"/>
    <property type="project" value="InterPro"/>
</dbReference>
<evidence type="ECO:0000256" key="1">
    <source>
        <dbReference type="SAM" id="Phobius"/>
    </source>
</evidence>
<evidence type="ECO:0000313" key="4">
    <source>
        <dbReference type="Proteomes" id="UP000221165"/>
    </source>
</evidence>
<dbReference type="Proteomes" id="UP000221165">
    <property type="component" value="Unassembled WGS sequence"/>
</dbReference>
<keyword evidence="1" id="KW-0812">Transmembrane</keyword>
<dbReference type="OrthoDB" id="1732493at2759"/>
<accession>A0A2C6KN03</accession>
<dbReference type="PROSITE" id="PS50011">
    <property type="entry name" value="PROTEIN_KINASE_DOM"/>
    <property type="match status" value="1"/>
</dbReference>
<evidence type="ECO:0000313" key="3">
    <source>
        <dbReference type="EMBL" id="PHJ17862.1"/>
    </source>
</evidence>
<comment type="caution">
    <text evidence="3">The sequence shown here is derived from an EMBL/GenBank/DDBJ whole genome shotgun (WGS) entry which is preliminary data.</text>
</comment>
<dbReference type="Gene3D" id="1.10.510.10">
    <property type="entry name" value="Transferase(Phosphotransferase) domain 1"/>
    <property type="match status" value="1"/>
</dbReference>
<keyword evidence="1" id="KW-0472">Membrane</keyword>
<name>A0A2C6KN03_9APIC</name>
<dbReference type="SUPFAM" id="SSF56112">
    <property type="entry name" value="Protein kinase-like (PK-like)"/>
    <property type="match status" value="1"/>
</dbReference>
<keyword evidence="4" id="KW-1185">Reference proteome</keyword>
<dbReference type="GO" id="GO:0005524">
    <property type="term" value="F:ATP binding"/>
    <property type="evidence" value="ECO:0007669"/>
    <property type="project" value="InterPro"/>
</dbReference>
<dbReference type="AlphaFoldDB" id="A0A2C6KN03"/>
<protein>
    <submittedName>
        <fullName evidence="3">Cmgc cdk protein</fullName>
    </submittedName>
</protein>
<evidence type="ECO:0000259" key="2">
    <source>
        <dbReference type="PROSITE" id="PS50011"/>
    </source>
</evidence>
<dbReference type="GeneID" id="94431659"/>
<proteinExistence type="predicted"/>
<dbReference type="InterPro" id="IPR000719">
    <property type="entry name" value="Prot_kinase_dom"/>
</dbReference>
<reference evidence="3 4" key="1">
    <citation type="journal article" date="2017" name="Int. J. Parasitol.">
        <title>The genome of the protozoan parasite Cystoisospora suis and a reverse vaccinology approach to identify vaccine candidates.</title>
        <authorList>
            <person name="Palmieri N."/>
            <person name="Shrestha A."/>
            <person name="Ruttkowski B."/>
            <person name="Beck T."/>
            <person name="Vogl C."/>
            <person name="Tomley F."/>
            <person name="Blake D.P."/>
            <person name="Joachim A."/>
        </authorList>
    </citation>
    <scope>NUCLEOTIDE SEQUENCE [LARGE SCALE GENOMIC DNA]</scope>
    <source>
        <strain evidence="3 4">Wien I</strain>
    </source>
</reference>
<sequence>MARKFGFPLHNKSFTKNVVTLWYRPPEILLGSGNYDAACDVWAVDLLLFTSFFFTPVFFSRLFSSLPFSAFLNQGAAMMTVVLRLFFSLFALLLVVFSVDSCFLN</sequence>